<organism evidence="3 4">
    <name type="scientific">Xenoophorus captivus</name>
    <dbReference type="NCBI Taxonomy" id="1517983"/>
    <lineage>
        <taxon>Eukaryota</taxon>
        <taxon>Metazoa</taxon>
        <taxon>Chordata</taxon>
        <taxon>Craniata</taxon>
        <taxon>Vertebrata</taxon>
        <taxon>Euteleostomi</taxon>
        <taxon>Actinopterygii</taxon>
        <taxon>Neopterygii</taxon>
        <taxon>Teleostei</taxon>
        <taxon>Neoteleostei</taxon>
        <taxon>Acanthomorphata</taxon>
        <taxon>Ovalentaria</taxon>
        <taxon>Atherinomorphae</taxon>
        <taxon>Cyprinodontiformes</taxon>
        <taxon>Goodeidae</taxon>
        <taxon>Xenoophorus</taxon>
    </lineage>
</organism>
<dbReference type="InterPro" id="IPR036116">
    <property type="entry name" value="FN3_sf"/>
</dbReference>
<gene>
    <name evidence="3" type="ORF">XENOCAPTIV_018940</name>
</gene>
<comment type="caution">
    <text evidence="3">The sequence shown here is derived from an EMBL/GenBank/DDBJ whole genome shotgun (WGS) entry which is preliminary data.</text>
</comment>
<dbReference type="InterPro" id="IPR003961">
    <property type="entry name" value="FN3_dom"/>
</dbReference>
<dbReference type="EMBL" id="JAHRIN010012395">
    <property type="protein sequence ID" value="MEQ2195825.1"/>
    <property type="molecule type" value="Genomic_DNA"/>
</dbReference>
<protein>
    <recommendedName>
        <fullName evidence="2">Fibronectin type-III domain-containing protein</fullName>
    </recommendedName>
</protein>
<dbReference type="CDD" id="cd00063">
    <property type="entry name" value="FN3"/>
    <property type="match status" value="2"/>
</dbReference>
<evidence type="ECO:0000313" key="4">
    <source>
        <dbReference type="Proteomes" id="UP001434883"/>
    </source>
</evidence>
<evidence type="ECO:0000259" key="2">
    <source>
        <dbReference type="PROSITE" id="PS50853"/>
    </source>
</evidence>
<name>A0ABV0QJ33_9TELE</name>
<dbReference type="PANTHER" id="PTHR46708:SF2">
    <property type="entry name" value="FIBRONECTIN TYPE-III DOMAIN-CONTAINING PROTEIN"/>
    <property type="match status" value="1"/>
</dbReference>
<dbReference type="SUPFAM" id="SSF49265">
    <property type="entry name" value="Fibronectin type III"/>
    <property type="match status" value="1"/>
</dbReference>
<accession>A0ABV0QJ33</accession>
<sequence>PKNTDSFRQSEQNETSITLQWNKVNNNVSFVLQFNGTETNISSPDGDRTVFYTVSSLTVGARYTFTLYSVFENVRSRGVSIVAATVPPNARNFRPSELDETSITLQWNNINYYVNFVLQFNGTETFISAPYGNGPVTHTVSSLTARTRYTFTLFSVSENVRSSGVNITAMTGKIMY</sequence>
<feature type="domain" description="Fibronectin type-III" evidence="2">
    <location>
        <begin position="1"/>
        <end position="89"/>
    </location>
</feature>
<dbReference type="PANTHER" id="PTHR46708">
    <property type="entry name" value="TENASCIN"/>
    <property type="match status" value="1"/>
</dbReference>
<keyword evidence="1" id="KW-0677">Repeat</keyword>
<evidence type="ECO:0000256" key="1">
    <source>
        <dbReference type="ARBA" id="ARBA00022737"/>
    </source>
</evidence>
<dbReference type="Proteomes" id="UP001434883">
    <property type="component" value="Unassembled WGS sequence"/>
</dbReference>
<keyword evidence="4" id="KW-1185">Reference proteome</keyword>
<dbReference type="PROSITE" id="PS50853">
    <property type="entry name" value="FN3"/>
    <property type="match status" value="1"/>
</dbReference>
<dbReference type="InterPro" id="IPR050991">
    <property type="entry name" value="ECM_Regulatory_Proteins"/>
</dbReference>
<dbReference type="SMART" id="SM00060">
    <property type="entry name" value="FN3"/>
    <property type="match status" value="2"/>
</dbReference>
<evidence type="ECO:0000313" key="3">
    <source>
        <dbReference type="EMBL" id="MEQ2195825.1"/>
    </source>
</evidence>
<proteinExistence type="predicted"/>
<dbReference type="InterPro" id="IPR013783">
    <property type="entry name" value="Ig-like_fold"/>
</dbReference>
<feature type="non-terminal residue" evidence="3">
    <location>
        <position position="1"/>
    </location>
</feature>
<dbReference type="Gene3D" id="2.60.40.10">
    <property type="entry name" value="Immunoglobulins"/>
    <property type="match status" value="2"/>
</dbReference>
<reference evidence="3 4" key="1">
    <citation type="submission" date="2021-06" db="EMBL/GenBank/DDBJ databases">
        <authorList>
            <person name="Palmer J.M."/>
        </authorList>
    </citation>
    <scope>NUCLEOTIDE SEQUENCE [LARGE SCALE GENOMIC DNA]</scope>
    <source>
        <strain evidence="3 4">XC_2019</strain>
        <tissue evidence="3">Muscle</tissue>
    </source>
</reference>